<feature type="compositionally biased region" description="Basic and acidic residues" evidence="1">
    <location>
        <begin position="197"/>
        <end position="208"/>
    </location>
</feature>
<keyword evidence="2" id="KW-0732">Signal</keyword>
<gene>
    <name evidence="3" type="ORF">PtA15_6A834</name>
</gene>
<dbReference type="RefSeq" id="XP_053021757.1">
    <property type="nucleotide sequence ID" value="XM_053170580.1"/>
</dbReference>
<feature type="signal peptide" evidence="2">
    <location>
        <begin position="1"/>
        <end position="22"/>
    </location>
</feature>
<proteinExistence type="predicted"/>
<evidence type="ECO:0000313" key="3">
    <source>
        <dbReference type="EMBL" id="WAQ86202.1"/>
    </source>
</evidence>
<protein>
    <submittedName>
        <fullName evidence="3">Uncharacterized protein</fullName>
    </submittedName>
</protein>
<feature type="region of interest" description="Disordered" evidence="1">
    <location>
        <begin position="61"/>
        <end position="100"/>
    </location>
</feature>
<dbReference type="GeneID" id="77811475"/>
<evidence type="ECO:0000256" key="1">
    <source>
        <dbReference type="SAM" id="MobiDB-lite"/>
    </source>
</evidence>
<reference evidence="3" key="1">
    <citation type="submission" date="2022-10" db="EMBL/GenBank/DDBJ databases">
        <title>Puccinia triticina Genome sequencing and assembly.</title>
        <authorList>
            <person name="Li C."/>
        </authorList>
    </citation>
    <scope>NUCLEOTIDE SEQUENCE</scope>
    <source>
        <strain evidence="3">Pt15</strain>
    </source>
</reference>
<evidence type="ECO:0000313" key="4">
    <source>
        <dbReference type="Proteomes" id="UP001164743"/>
    </source>
</evidence>
<organism evidence="3 4">
    <name type="scientific">Puccinia triticina</name>
    <dbReference type="NCBI Taxonomy" id="208348"/>
    <lineage>
        <taxon>Eukaryota</taxon>
        <taxon>Fungi</taxon>
        <taxon>Dikarya</taxon>
        <taxon>Basidiomycota</taxon>
        <taxon>Pucciniomycotina</taxon>
        <taxon>Pucciniomycetes</taxon>
        <taxon>Pucciniales</taxon>
        <taxon>Pucciniaceae</taxon>
        <taxon>Puccinia</taxon>
    </lineage>
</organism>
<feature type="chain" id="PRO_5046604893" evidence="2">
    <location>
        <begin position="23"/>
        <end position="648"/>
    </location>
</feature>
<dbReference type="Proteomes" id="UP001164743">
    <property type="component" value="Chromosome 6A"/>
</dbReference>
<sequence>MVTHWQCASLLLTVWAAGHVSCEPLIGHSPNSLDFIPLPRRSEAREPFLLAEPLPLFPLSAGGAGDGRNRADAGHMPPGPGPAITLAGHPPHDASTDGLSANNLLVPQSSHHHHELLPLFPLAPGGARVDRQRAWSTIAEEDDVPNSPLSPVAPAEQHHPDQHSHSAHNQQQPAAEEPRPDAPIAPGEGASSRKRARVEILSEQDRVPTRPRPSSPNDDDDDDDRYHHHLPAEDREQLAPDVASLSLPNLATRLDQENPEEPGPVYRNELQTAAAMAITPSPRSGSTPKTRREQVEFWNELSKQTREWTPPPGIDAEAKMTAYFMATHFQRALSNFPGSDVLEHLHNSNKILIPFACRLLMKPLSFESWARILLVWRNLWHEEMSEMATEPRRPSVGQVLRKFLWISNFICESTFPELFMVKSKTTRPKKVILTRPESRILNVLSDGSKHVDAIMADNRRQADMEYLRKLLVDECFEGDRHSAGAASWESDPSVWKGALAELNTQAIPITPKSKDIKRVEKRDLTLYLFGPRNCWNKIAQQAHGLVPARPCRYLRNYPRRLKSEIVSLFRWTTFDHEADLQLRALPLPTSPLQPVMRALDARLRNERIAGSTHTPPSFWPNRLHLWLHEQLTLMLRNEEAENWGNEPT</sequence>
<evidence type="ECO:0000256" key="2">
    <source>
        <dbReference type="SAM" id="SignalP"/>
    </source>
</evidence>
<keyword evidence="4" id="KW-1185">Reference proteome</keyword>
<dbReference type="EMBL" id="CP110426">
    <property type="protein sequence ID" value="WAQ86202.1"/>
    <property type="molecule type" value="Genomic_DNA"/>
</dbReference>
<feature type="compositionally biased region" description="Basic and acidic residues" evidence="1">
    <location>
        <begin position="224"/>
        <end position="238"/>
    </location>
</feature>
<feature type="region of interest" description="Disordered" evidence="1">
    <location>
        <begin position="138"/>
        <end position="241"/>
    </location>
</feature>
<accession>A0ABY7CU06</accession>
<name>A0ABY7CU06_9BASI</name>